<name>A0A166U099_9AGAM</name>
<evidence type="ECO:0000256" key="1">
    <source>
        <dbReference type="ARBA" id="ARBA00004196"/>
    </source>
</evidence>
<evidence type="ECO:0000256" key="2">
    <source>
        <dbReference type="ARBA" id="ARBA00004589"/>
    </source>
</evidence>
<dbReference type="PANTHER" id="PTHR31468">
    <property type="entry name" value="1,3-BETA-GLUCANOSYLTRANSFERASE GAS1"/>
    <property type="match status" value="1"/>
</dbReference>
<gene>
    <name evidence="13" type="ORF">FIBSPDRAFT_945215</name>
</gene>
<keyword evidence="8" id="KW-0325">Glycoprotein</keyword>
<dbReference type="Proteomes" id="UP000076532">
    <property type="component" value="Unassembled WGS sequence"/>
</dbReference>
<keyword evidence="5 10" id="KW-0732">Signal</keyword>
<comment type="subcellular location">
    <subcellularLocation>
        <location evidence="1">Cell envelope</location>
    </subcellularLocation>
    <subcellularLocation>
        <location evidence="10">Cell membrane</location>
        <topology evidence="10">Lipid-anchor</topology>
        <topology evidence="10">GPI-anchor</topology>
    </subcellularLocation>
    <subcellularLocation>
        <location evidence="2">Membrane</location>
        <topology evidence="2">Lipid-anchor</topology>
        <topology evidence="2">GPI-anchor</topology>
    </subcellularLocation>
</comment>
<keyword evidence="11" id="KW-0812">Transmembrane</keyword>
<reference evidence="13 14" key="1">
    <citation type="journal article" date="2016" name="Mol. Biol. Evol.">
        <title>Comparative Genomics of Early-Diverging Mushroom-Forming Fungi Provides Insights into the Origins of Lignocellulose Decay Capabilities.</title>
        <authorList>
            <person name="Nagy L.G."/>
            <person name="Riley R."/>
            <person name="Tritt A."/>
            <person name="Adam C."/>
            <person name="Daum C."/>
            <person name="Floudas D."/>
            <person name="Sun H."/>
            <person name="Yadav J.S."/>
            <person name="Pangilinan J."/>
            <person name="Larsson K.H."/>
            <person name="Matsuura K."/>
            <person name="Barry K."/>
            <person name="Labutti K."/>
            <person name="Kuo R."/>
            <person name="Ohm R.A."/>
            <person name="Bhattacharya S.S."/>
            <person name="Shirouzu T."/>
            <person name="Yoshinaga Y."/>
            <person name="Martin F.M."/>
            <person name="Grigoriev I.V."/>
            <person name="Hibbett D.S."/>
        </authorList>
    </citation>
    <scope>NUCLEOTIDE SEQUENCE [LARGE SCALE GENOMIC DNA]</scope>
    <source>
        <strain evidence="13 14">CBS 109695</strain>
    </source>
</reference>
<evidence type="ECO:0000256" key="5">
    <source>
        <dbReference type="ARBA" id="ARBA00022729"/>
    </source>
</evidence>
<dbReference type="OrthoDB" id="421038at2759"/>
<dbReference type="GO" id="GO:0031505">
    <property type="term" value="P:fungal-type cell wall organization"/>
    <property type="evidence" value="ECO:0007669"/>
    <property type="project" value="TreeGrafter"/>
</dbReference>
<keyword evidence="11" id="KW-1133">Transmembrane helix</keyword>
<dbReference type="Pfam" id="PF07983">
    <property type="entry name" value="X8"/>
    <property type="match status" value="1"/>
</dbReference>
<keyword evidence="14" id="KW-1185">Reference proteome</keyword>
<keyword evidence="7" id="KW-1015">Disulfide bond</keyword>
<evidence type="ECO:0000256" key="10">
    <source>
        <dbReference type="RuleBase" id="RU361209"/>
    </source>
</evidence>
<evidence type="ECO:0000256" key="9">
    <source>
        <dbReference type="ARBA" id="ARBA00023288"/>
    </source>
</evidence>
<feature type="signal peptide" evidence="10">
    <location>
        <begin position="1"/>
        <end position="21"/>
    </location>
</feature>
<evidence type="ECO:0000256" key="4">
    <source>
        <dbReference type="ARBA" id="ARBA00022622"/>
    </source>
</evidence>
<evidence type="ECO:0000256" key="6">
    <source>
        <dbReference type="ARBA" id="ARBA00023136"/>
    </source>
</evidence>
<evidence type="ECO:0000256" key="3">
    <source>
        <dbReference type="ARBA" id="ARBA00007528"/>
    </source>
</evidence>
<comment type="similarity">
    <text evidence="3 10">Belongs to the glycosyl hydrolase 72 family.</text>
</comment>
<feature type="transmembrane region" description="Helical" evidence="11">
    <location>
        <begin position="534"/>
        <end position="553"/>
    </location>
</feature>
<accession>A0A166U099</accession>
<dbReference type="InterPro" id="IPR012946">
    <property type="entry name" value="X8"/>
</dbReference>
<dbReference type="GO" id="GO:0071970">
    <property type="term" value="P:fungal-type cell wall (1-&gt;3)-beta-D-glucan biosynthetic process"/>
    <property type="evidence" value="ECO:0007669"/>
    <property type="project" value="TreeGrafter"/>
</dbReference>
<dbReference type="PANTHER" id="PTHR31468:SF2">
    <property type="entry name" value="1,3-BETA-GLUCANOSYLTRANSFERASE GAS1"/>
    <property type="match status" value="1"/>
</dbReference>
<keyword evidence="10" id="KW-0808">Transferase</keyword>
<organism evidence="13 14">
    <name type="scientific">Athelia psychrophila</name>
    <dbReference type="NCBI Taxonomy" id="1759441"/>
    <lineage>
        <taxon>Eukaryota</taxon>
        <taxon>Fungi</taxon>
        <taxon>Dikarya</taxon>
        <taxon>Basidiomycota</taxon>
        <taxon>Agaricomycotina</taxon>
        <taxon>Agaricomycetes</taxon>
        <taxon>Agaricomycetidae</taxon>
        <taxon>Atheliales</taxon>
        <taxon>Atheliaceae</taxon>
        <taxon>Athelia</taxon>
    </lineage>
</organism>
<evidence type="ECO:0000313" key="14">
    <source>
        <dbReference type="Proteomes" id="UP000076532"/>
    </source>
</evidence>
<comment type="function">
    <text evidence="10">Splits internally a 1,3-beta-glucan molecule and transfers the newly generated reducing end (the donor) to the non-reducing end of another 1,3-beta-glucan molecule (the acceptor) forming a 1,3-beta linkage, resulting in the elongation of 1,3-beta-glucan chains in the cell wall.</text>
</comment>
<keyword evidence="9 10" id="KW-0449">Lipoprotein</keyword>
<feature type="chain" id="PRO_5007748990" description="1,3-beta-glucanosyltransferase" evidence="10">
    <location>
        <begin position="22"/>
        <end position="554"/>
    </location>
</feature>
<proteinExistence type="inferred from homology"/>
<dbReference type="SUPFAM" id="SSF51445">
    <property type="entry name" value="(Trans)glycosidases"/>
    <property type="match status" value="1"/>
</dbReference>
<sequence length="554" mass="57858">MRSVLRATAFLLAGLVADVSAISKITRQGRYLYNSTQDRFYIQGVAYQEQGTVISSAANAFGEPSSFIDPLSNGTACQRDLPFLQQLKVNTIRAYSVNSSLNHDDCMQLFSNAGIYTIIDLTLPVNGSIDRASPSWSTNLLNLYTDTIDAFAKYDNVLAYNVGNEVVIQSNGTDVAAYVKAAARDIKAYLTSKSSSALVGYASIDGTSDFKDPLANYLSCDPSNGNSGSTSIDLYGLNNYEWCGNSTFEASYAGVEGDFAGYNVPAYFSEFGCITAGARDWTEVAALFSSQMSPVWSGGLAFSYFPATSVQGQFGMVNISADGSTVTPLPDFDTLVTQYGQVNAPNTPLQGAAGSTSYPGCPAQNATWLASPNLPPTPDNAACACLEQDLSCQFTPEISNYTIVVGELLDAGCSLLAQAGGNCNDISSSGASGTYGRVSYCDPPTKLSFVFTQYYQANNRNPVSCSFAGNATVNGGAPSDVSSANAAATACFASVSAVFTPTSPVTASSSATGSSTSKSGSSNGALPLIGDLRVFWGLGLALSMAIASGVWTLA</sequence>
<evidence type="ECO:0000256" key="11">
    <source>
        <dbReference type="SAM" id="Phobius"/>
    </source>
</evidence>
<evidence type="ECO:0000256" key="7">
    <source>
        <dbReference type="ARBA" id="ARBA00023157"/>
    </source>
</evidence>
<dbReference type="GO" id="GO:0098552">
    <property type="term" value="C:side of membrane"/>
    <property type="evidence" value="ECO:0007669"/>
    <property type="project" value="UniProtKB-KW"/>
</dbReference>
<dbReference type="Pfam" id="PF03198">
    <property type="entry name" value="Glyco_hydro_72"/>
    <property type="match status" value="1"/>
</dbReference>
<keyword evidence="4 10" id="KW-0336">GPI-anchor</keyword>
<dbReference type="Gene3D" id="1.20.58.1040">
    <property type="match status" value="1"/>
</dbReference>
<keyword evidence="6 10" id="KW-0472">Membrane</keyword>
<dbReference type="EC" id="2.4.1.-" evidence="10"/>
<protein>
    <recommendedName>
        <fullName evidence="10">1,3-beta-glucanosyltransferase</fullName>
        <ecNumber evidence="10">2.4.1.-</ecNumber>
    </recommendedName>
</protein>
<feature type="domain" description="X8" evidence="12">
    <location>
        <begin position="390"/>
        <end position="493"/>
    </location>
</feature>
<dbReference type="GO" id="GO:0005886">
    <property type="term" value="C:plasma membrane"/>
    <property type="evidence" value="ECO:0007669"/>
    <property type="project" value="UniProtKB-SubCell"/>
</dbReference>
<dbReference type="STRING" id="436010.A0A166U099"/>
<dbReference type="Gene3D" id="3.20.20.80">
    <property type="entry name" value="Glycosidases"/>
    <property type="match status" value="1"/>
</dbReference>
<dbReference type="EMBL" id="KV417490">
    <property type="protein sequence ID" value="KZP31179.1"/>
    <property type="molecule type" value="Genomic_DNA"/>
</dbReference>
<evidence type="ECO:0000259" key="12">
    <source>
        <dbReference type="SMART" id="SM00768"/>
    </source>
</evidence>
<dbReference type="InterPro" id="IPR004886">
    <property type="entry name" value="Glucanosyltransferase"/>
</dbReference>
<dbReference type="AlphaFoldDB" id="A0A166U099"/>
<dbReference type="InterPro" id="IPR017853">
    <property type="entry name" value="GH"/>
</dbReference>
<evidence type="ECO:0000313" key="13">
    <source>
        <dbReference type="EMBL" id="KZP31179.1"/>
    </source>
</evidence>
<evidence type="ECO:0000256" key="8">
    <source>
        <dbReference type="ARBA" id="ARBA00023180"/>
    </source>
</evidence>
<dbReference type="SMART" id="SM00768">
    <property type="entry name" value="X8"/>
    <property type="match status" value="1"/>
</dbReference>
<dbReference type="GO" id="GO:0042124">
    <property type="term" value="F:1,3-beta-glucanosyltransferase activity"/>
    <property type="evidence" value="ECO:0007669"/>
    <property type="project" value="TreeGrafter"/>
</dbReference>